<evidence type="ECO:0000256" key="1">
    <source>
        <dbReference type="SAM" id="MobiDB-lite"/>
    </source>
</evidence>
<name>A0ABQ0FTY0_APOSI</name>
<comment type="caution">
    <text evidence="3">The sequence shown here is derived from an EMBL/GenBank/DDBJ whole genome shotgun (WGS) entry which is preliminary data.</text>
</comment>
<dbReference type="EMBL" id="BAAFST010000020">
    <property type="protein sequence ID" value="GAB1302697.1"/>
    <property type="molecule type" value="Genomic_DNA"/>
</dbReference>
<feature type="region of interest" description="Disordered" evidence="1">
    <location>
        <begin position="1342"/>
        <end position="1385"/>
    </location>
</feature>
<feature type="compositionally biased region" description="Basic and acidic residues" evidence="1">
    <location>
        <begin position="258"/>
        <end position="276"/>
    </location>
</feature>
<evidence type="ECO:0000259" key="2">
    <source>
        <dbReference type="Pfam" id="PF15262"/>
    </source>
</evidence>
<feature type="compositionally biased region" description="Basic and acidic residues" evidence="1">
    <location>
        <begin position="430"/>
        <end position="440"/>
    </location>
</feature>
<proteinExistence type="predicted"/>
<feature type="region of interest" description="Disordered" evidence="1">
    <location>
        <begin position="369"/>
        <end position="394"/>
    </location>
</feature>
<evidence type="ECO:0000313" key="4">
    <source>
        <dbReference type="Proteomes" id="UP001623349"/>
    </source>
</evidence>
<feature type="compositionally biased region" description="Polar residues" evidence="1">
    <location>
        <begin position="565"/>
        <end position="575"/>
    </location>
</feature>
<dbReference type="Pfam" id="PF15262">
    <property type="entry name" value="DUF4592"/>
    <property type="match status" value="1"/>
</dbReference>
<feature type="compositionally biased region" description="Polar residues" evidence="1">
    <location>
        <begin position="280"/>
        <end position="290"/>
    </location>
</feature>
<feature type="region of interest" description="Disordered" evidence="1">
    <location>
        <begin position="73"/>
        <end position="118"/>
    </location>
</feature>
<feature type="compositionally biased region" description="Low complexity" evidence="1">
    <location>
        <begin position="187"/>
        <end position="207"/>
    </location>
</feature>
<feature type="region of interest" description="Disordered" evidence="1">
    <location>
        <begin position="229"/>
        <end position="320"/>
    </location>
</feature>
<dbReference type="InterPro" id="IPR028030">
    <property type="entry name" value="DUF4592"/>
</dbReference>
<accession>A0ABQ0FTY0</accession>
<feature type="compositionally biased region" description="Polar residues" evidence="1">
    <location>
        <begin position="1"/>
        <end position="12"/>
    </location>
</feature>
<feature type="region of interest" description="Disordered" evidence="1">
    <location>
        <begin position="1738"/>
        <end position="1777"/>
    </location>
</feature>
<evidence type="ECO:0000313" key="3">
    <source>
        <dbReference type="EMBL" id="GAB1302697.1"/>
    </source>
</evidence>
<feature type="domain" description="DUF4592" evidence="2">
    <location>
        <begin position="163"/>
        <end position="239"/>
    </location>
</feature>
<feature type="compositionally biased region" description="Polar residues" evidence="1">
    <location>
        <begin position="1245"/>
        <end position="1262"/>
    </location>
</feature>
<feature type="region of interest" description="Disordered" evidence="1">
    <location>
        <begin position="155"/>
        <end position="216"/>
    </location>
</feature>
<dbReference type="PANTHER" id="PTHR47743:SF2">
    <property type="entry name" value="ACROSOMAL PROTEIN KIAA1210"/>
    <property type="match status" value="1"/>
</dbReference>
<gene>
    <name evidence="3" type="ORF">APTSU1_001793600</name>
</gene>
<feature type="compositionally biased region" description="Polar residues" evidence="1">
    <location>
        <begin position="679"/>
        <end position="688"/>
    </location>
</feature>
<feature type="compositionally biased region" description="Acidic residues" evidence="1">
    <location>
        <begin position="592"/>
        <end position="606"/>
    </location>
</feature>
<feature type="compositionally biased region" description="Polar residues" evidence="1">
    <location>
        <begin position="299"/>
        <end position="310"/>
    </location>
</feature>
<feature type="compositionally biased region" description="Low complexity" evidence="1">
    <location>
        <begin position="757"/>
        <end position="766"/>
    </location>
</feature>
<dbReference type="InterPro" id="IPR026713">
    <property type="entry name" value="CRACD-like"/>
</dbReference>
<dbReference type="PANTHER" id="PTHR47743">
    <property type="entry name" value="KIAA1210 / KIAA1211 FAMILY MEMBER"/>
    <property type="match status" value="1"/>
</dbReference>
<sequence length="1935" mass="213091">MAESLSEVSSSMEGLEASEEGKKKSKFKAFKSFFGKKKKKEPEEVSSEAAGPKPRFSSSSVVSVSSLQPVLEMQVMEPKPKSGMGAKSISHDSVFCSDLEPEKGGGKLHSSPEPQRSRSLKWVSLYSPVLGLKIQALRSRGLSISPLLTRSEKVSQDLEKLFASDRTPKSSRRRSSHCSSTPRKSFSELSSDPELSQSSESSAQHPSGFSTPATSQGCLDSSAAKYKIALNPRKQKKKKSSSTSVKVNQEEQVFSVSPKEKTTIKTKQAEQNEQKLESPGLSSQEQSYKTETQDKTVDETPTTDAASSYSILGLNPRRRRRRAKNEWGIIERGLLKSTQGYNLSTKVESSANEEMAGGEHSFLQLFLEKKGTGQPTTTEAEITSSQEMPSDKGDVERELADIDVEAQRAPAPQPTSTDVVESVISGPSTCHEHGPSESKKKKDKAPVLQWMRKSTSQEEATISRREEAQVHMHPSEVCGEEKEASSPCMQKFQPQMELSLESTTYHKEKHPRSGLRALSTSVSSATAEDDASIQMTPLPLRRWPNTGEISSDSKSTSEYESSSEMQLSPAHSFQPTYKPKDAAAAADKKDGDDDEEEDDEDDEDDDVFLKSENVDVKMSKMEPQQPLRSSQSLGKSKAREASTELESSSEDERSCEEMTSAHSSQSLEEFEECSESRSFTRGSVSEEQPATRRHSQTLQELEEKEVSTESSSYVEKYHSSEDLSSSEEEQQELSPVSKSSLKQWNAPGKAVRPIHTSPPVVSSSTQQPPPILVNISVGPNKSVEPLPPTNTVKSWVSPPSEHQVFAEPEGVSADWDIFMQPVSPRKALKGYHVEQNVPSSSDIATMEEGASTEAVHLRHHSQPPTRPRLEQEVSVDSEVTVFEESIAAQPSRYPLKPSVRPGIKKEISLGAESAAFEGGAPLECPPPQHHPQPLLKPFIQQQVSAFERGISIDPKFPTQYQPWMKPQGKQSFSSTPESTAFEGSTSMEHVALTLSQPMLQPYQEVPLESETVAAKMISKGQLHSKYSAHPLPSHQSKPVPESTPVEDAILMELLPPQPSVIPKFQPLMTQDPVSTSTQWSSPVEPTSAKHIFQTQANPKFKQVPIVSDNPEAQGSMSMQPVPPRCPPQPWLTPTFEQISVPPGSIPAAWAIPIYSPATRVGSASQPLMGSVVNQPVSRGPMNTSVPQIITVEPTPSRYSLQPWQSTPFEQVSVSPDRAASWTIPIDPPAPRITSQPMMGSVVKPPTSNELASISVPQSSTLPSRFPCQPRADPERYVAEGATTLRRPRRQHSQPPVAPDFKEEVSPGSLRASGEQSIPMEPMPPRYVHQPASGLEGVAKEGGVSREAWLSGHPSKTITKHKVEKTPSSFESASMEGGIPWRPPPPKCLTPLSIRSKVQEMSSRLESVTAQERPKRPPNIRPPSKSFVKFMAQQVFSENAPSEMDPYSKPFARGRSRPSRSLLKPKLDEHVFLYNWDDEPKKDTTVKNPPMKQPFQLSRKSQESKEALPFSEGASVKWSTSSGDVSQPLGKLEYKQKVSASVSFTDERKRSEGQLPSTQPSQPFDVAELQPPVLPAGSANVPKEWRISEGHQPPGHPPQSFLITDYQQQMYVNSANAAAEGAIPEKNSGYWPTLKGPASTKNVKYGQGYRDFTKSTPTSATKPATLASAPAQKPVVSTGTYFKDEVPQCCDVSGSSPLLTSSKVDVENVFGVRLRRTSKKIGTENPDPCKPIVPVSAAASKEQANKGALQDSGRVPEKSSPAFSFEEKQGNRPRYEGTLKKSAVYRPPEKTSSWKADSSMEPAWITMVKQRQRSFASHFLKKPRTRSEIRAEAKEPRYEAKYNPDLEIAPKESEPITDILPKMTFLSTIPRHEKSQSGQLTKAVAFESQKMLHPYTREAKRSSSLPSKFLQPEEPEWFSMAKKKAQAWSQMAEMMQ</sequence>
<feature type="compositionally biased region" description="Polar residues" evidence="1">
    <location>
        <begin position="373"/>
        <end position="388"/>
    </location>
</feature>
<reference evidence="3 4" key="1">
    <citation type="submission" date="2024-08" db="EMBL/GenBank/DDBJ databases">
        <title>The draft genome of Apodemus speciosus.</title>
        <authorList>
            <person name="Nabeshima K."/>
            <person name="Suzuki S."/>
            <person name="Onuma M."/>
        </authorList>
    </citation>
    <scope>NUCLEOTIDE SEQUENCE [LARGE SCALE GENOMIC DNA]</scope>
    <source>
        <strain evidence="3">IB14-021</strain>
    </source>
</reference>
<dbReference type="Proteomes" id="UP001623349">
    <property type="component" value="Unassembled WGS sequence"/>
</dbReference>
<feature type="compositionally biased region" description="Basic and acidic residues" evidence="1">
    <location>
        <begin position="578"/>
        <end position="591"/>
    </location>
</feature>
<organism evidence="3 4">
    <name type="scientific">Apodemus speciosus</name>
    <name type="common">Large Japanese field mouse</name>
    <dbReference type="NCBI Taxonomy" id="105296"/>
    <lineage>
        <taxon>Eukaryota</taxon>
        <taxon>Metazoa</taxon>
        <taxon>Chordata</taxon>
        <taxon>Craniata</taxon>
        <taxon>Vertebrata</taxon>
        <taxon>Euteleostomi</taxon>
        <taxon>Mammalia</taxon>
        <taxon>Eutheria</taxon>
        <taxon>Euarchontoglires</taxon>
        <taxon>Glires</taxon>
        <taxon>Rodentia</taxon>
        <taxon>Myomorpha</taxon>
        <taxon>Muroidea</taxon>
        <taxon>Muridae</taxon>
        <taxon>Murinae</taxon>
        <taxon>Apodemus</taxon>
    </lineage>
</organism>
<keyword evidence="4" id="KW-1185">Reference proteome</keyword>
<feature type="compositionally biased region" description="Basic and acidic residues" evidence="1">
    <location>
        <begin position="607"/>
        <end position="620"/>
    </location>
</feature>
<feature type="compositionally biased region" description="Low complexity" evidence="1">
    <location>
        <begin position="548"/>
        <end position="564"/>
    </location>
</feature>
<protein>
    <submittedName>
        <fullName evidence="3">Acrosomal protein KIAA1210</fullName>
    </submittedName>
</protein>
<feature type="compositionally biased region" description="Basic and acidic residues" evidence="1">
    <location>
        <begin position="461"/>
        <end position="484"/>
    </location>
</feature>
<feature type="region of interest" description="Disordered" evidence="1">
    <location>
        <begin position="1227"/>
        <end position="1330"/>
    </location>
</feature>
<feature type="region of interest" description="Disordered" evidence="1">
    <location>
        <begin position="1542"/>
        <end position="1577"/>
    </location>
</feature>
<feature type="region of interest" description="Disordered" evidence="1">
    <location>
        <begin position="406"/>
        <end position="801"/>
    </location>
</feature>
<feature type="region of interest" description="Disordered" evidence="1">
    <location>
        <begin position="1478"/>
        <end position="1526"/>
    </location>
</feature>
<feature type="compositionally biased region" description="Basic and acidic residues" evidence="1">
    <location>
        <begin position="1764"/>
        <end position="1777"/>
    </location>
</feature>
<feature type="region of interest" description="Disordered" evidence="1">
    <location>
        <begin position="36"/>
        <end position="61"/>
    </location>
</feature>
<feature type="region of interest" description="Disordered" evidence="1">
    <location>
        <begin position="1438"/>
        <end position="1459"/>
    </location>
</feature>
<feature type="compositionally biased region" description="Basic and acidic residues" evidence="1">
    <location>
        <begin position="155"/>
        <end position="168"/>
    </location>
</feature>
<feature type="region of interest" description="Disordered" evidence="1">
    <location>
        <begin position="1"/>
        <end position="23"/>
    </location>
</feature>